<keyword evidence="3" id="KW-0378">Hydrolase</keyword>
<dbReference type="InterPro" id="IPR036866">
    <property type="entry name" value="RibonucZ/Hydroxyglut_hydro"/>
</dbReference>
<sequence length="249" mass="28286">MRFSLLASGSQGNCCVIQHKDTSIVIDCGTTKKYLLGAFEQIAYDYQSSDAILITHTHSDHIAQMKMFEQIPTYATSTIPTSYLHAITPFEEFNIKDIHITVLPMSHDCEGTVGFLLEGDDEKLVYITDTGYVKEEVRQRIQNADYYILESNHDIEMLMQTNRPIYLKQRIIGDSGHLCNEDCAGLVGDAMGEKTKEIVLAHISREGNTREKALETLTEHLRKRKLLHEQLRLFPAGQFEIYQGGKKDL</sequence>
<dbReference type="GO" id="GO:0016787">
    <property type="term" value="F:hydrolase activity"/>
    <property type="evidence" value="ECO:0007669"/>
    <property type="project" value="UniProtKB-KW"/>
</dbReference>
<name>A0A415PMZ8_9FIRM</name>
<comment type="caution">
    <text evidence="3">The sequence shown here is derived from an EMBL/GenBank/DDBJ whole genome shotgun (WGS) entry which is preliminary data.</text>
</comment>
<dbReference type="PANTHER" id="PTHR47619:SF1">
    <property type="entry name" value="EXODEOXYRIBONUCLEASE WALJ"/>
    <property type="match status" value="1"/>
</dbReference>
<dbReference type="InterPro" id="IPR001279">
    <property type="entry name" value="Metallo-B-lactamas"/>
</dbReference>
<evidence type="ECO:0000313" key="3">
    <source>
        <dbReference type="EMBL" id="RHM14100.1"/>
    </source>
</evidence>
<accession>A0A415PMZ8</accession>
<evidence type="ECO:0000259" key="1">
    <source>
        <dbReference type="SMART" id="SM00849"/>
    </source>
</evidence>
<dbReference type="Proteomes" id="UP000753219">
    <property type="component" value="Unassembled WGS sequence"/>
</dbReference>
<dbReference type="AlphaFoldDB" id="A0A415PMZ8"/>
<dbReference type="Pfam" id="PF12706">
    <property type="entry name" value="Lactamase_B_2"/>
    <property type="match status" value="1"/>
</dbReference>
<evidence type="ECO:0000313" key="4">
    <source>
        <dbReference type="Proteomes" id="UP000284868"/>
    </source>
</evidence>
<dbReference type="PANTHER" id="PTHR47619">
    <property type="entry name" value="METALLO-HYDROLASE YYCJ-RELATED"/>
    <property type="match status" value="1"/>
</dbReference>
<dbReference type="EMBL" id="JAGZMZ010000010">
    <property type="protein sequence ID" value="MBS4884153.1"/>
    <property type="molecule type" value="Genomic_DNA"/>
</dbReference>
<dbReference type="EMBL" id="QRPK01000009">
    <property type="protein sequence ID" value="RHM14100.1"/>
    <property type="molecule type" value="Genomic_DNA"/>
</dbReference>
<protein>
    <submittedName>
        <fullName evidence="3">MBL fold metallo-hydrolase</fullName>
    </submittedName>
</protein>
<dbReference type="InterPro" id="IPR052533">
    <property type="entry name" value="WalJ/YycJ-like"/>
</dbReference>
<evidence type="ECO:0000313" key="2">
    <source>
        <dbReference type="EMBL" id="MBS4884153.1"/>
    </source>
</evidence>
<keyword evidence="4" id="KW-1185">Reference proteome</keyword>
<dbReference type="Gene3D" id="3.60.15.10">
    <property type="entry name" value="Ribonuclease Z/Hydroxyacylglutathione hydrolase-like"/>
    <property type="match status" value="1"/>
</dbReference>
<organism evidence="3 4">
    <name type="scientific">Amedibacillus dolichus</name>
    <dbReference type="NCBI Taxonomy" id="31971"/>
    <lineage>
        <taxon>Bacteria</taxon>
        <taxon>Bacillati</taxon>
        <taxon>Bacillota</taxon>
        <taxon>Erysipelotrichia</taxon>
        <taxon>Erysipelotrichales</taxon>
        <taxon>Erysipelotrichaceae</taxon>
        <taxon>Amedibacillus</taxon>
    </lineage>
</organism>
<dbReference type="SMART" id="SM00849">
    <property type="entry name" value="Lactamase_B"/>
    <property type="match status" value="1"/>
</dbReference>
<reference evidence="3 4" key="1">
    <citation type="submission" date="2018-08" db="EMBL/GenBank/DDBJ databases">
        <title>A genome reference for cultivated species of the human gut microbiota.</title>
        <authorList>
            <person name="Zou Y."/>
            <person name="Xue W."/>
            <person name="Luo G."/>
        </authorList>
    </citation>
    <scope>NUCLEOTIDE SEQUENCE [LARGE SCALE GENOMIC DNA]</scope>
    <source>
        <strain evidence="3 4">AF35-6BH</strain>
    </source>
</reference>
<dbReference type="SUPFAM" id="SSF56281">
    <property type="entry name" value="Metallo-hydrolase/oxidoreductase"/>
    <property type="match status" value="1"/>
</dbReference>
<dbReference type="OrthoDB" id="9781189at2"/>
<dbReference type="Proteomes" id="UP000284868">
    <property type="component" value="Unassembled WGS sequence"/>
</dbReference>
<gene>
    <name evidence="3" type="ORF">DWZ83_03065</name>
    <name evidence="2" type="ORF">KHZ85_05240</name>
</gene>
<reference evidence="2" key="2">
    <citation type="submission" date="2021-02" db="EMBL/GenBank/DDBJ databases">
        <title>Infant gut strain persistence is associated with maternal origin, phylogeny, and functional potential including surface adhesion and iron acquisition.</title>
        <authorList>
            <person name="Lou Y.C."/>
        </authorList>
    </citation>
    <scope>NUCLEOTIDE SEQUENCE</scope>
    <source>
        <strain evidence="2">L3_108_103G1_dasL3_108_103G1_concoct_2</strain>
    </source>
</reference>
<feature type="domain" description="Metallo-beta-lactamase" evidence="1">
    <location>
        <begin position="11"/>
        <end position="170"/>
    </location>
</feature>
<dbReference type="RefSeq" id="WP_022419800.1">
    <property type="nucleotide sequence ID" value="NZ_CAUWIX010000008.1"/>
</dbReference>
<proteinExistence type="predicted"/>